<evidence type="ECO:0000313" key="1">
    <source>
        <dbReference type="EMBL" id="CDW19793.1"/>
    </source>
</evidence>
<name>A0A0K2T186_LEPSM</name>
<sequence>MVSEFSGEDRDLIETYQDSVNRASDLLLYLNTLHVSRLYNMIFSANKLDQFFLTSTKPRRCFKKLFVNLLETGDSYLPIRLKCKKQHHFDNYIAQVGFKYFNISS</sequence>
<dbReference type="AlphaFoldDB" id="A0A0K2T186"/>
<dbReference type="EMBL" id="HACA01002432">
    <property type="protein sequence ID" value="CDW19793.1"/>
    <property type="molecule type" value="Transcribed_RNA"/>
</dbReference>
<reference evidence="1" key="1">
    <citation type="submission" date="2014-05" db="EMBL/GenBank/DDBJ databases">
        <authorList>
            <person name="Chronopoulou M."/>
        </authorList>
    </citation>
    <scope>NUCLEOTIDE SEQUENCE</scope>
    <source>
        <tissue evidence="1">Whole organism</tissue>
    </source>
</reference>
<proteinExistence type="predicted"/>
<protein>
    <submittedName>
        <fullName evidence="1">Uncharacterized protein</fullName>
    </submittedName>
</protein>
<organism evidence="1">
    <name type="scientific">Lepeophtheirus salmonis</name>
    <name type="common">Salmon louse</name>
    <name type="synonym">Caligus salmonis</name>
    <dbReference type="NCBI Taxonomy" id="72036"/>
    <lineage>
        <taxon>Eukaryota</taxon>
        <taxon>Metazoa</taxon>
        <taxon>Ecdysozoa</taxon>
        <taxon>Arthropoda</taxon>
        <taxon>Crustacea</taxon>
        <taxon>Multicrustacea</taxon>
        <taxon>Hexanauplia</taxon>
        <taxon>Copepoda</taxon>
        <taxon>Siphonostomatoida</taxon>
        <taxon>Caligidae</taxon>
        <taxon>Lepeophtheirus</taxon>
    </lineage>
</organism>
<accession>A0A0K2T186</accession>